<evidence type="ECO:0000256" key="7">
    <source>
        <dbReference type="ARBA" id="ARBA00022786"/>
    </source>
</evidence>
<dbReference type="UniPathway" id="UPA00886"/>
<dbReference type="EMBL" id="JABCYN010000034">
    <property type="protein sequence ID" value="KAF6008816.1"/>
    <property type="molecule type" value="Genomic_DNA"/>
</dbReference>
<dbReference type="GO" id="GO:0005524">
    <property type="term" value="F:ATP binding"/>
    <property type="evidence" value="ECO:0007669"/>
    <property type="project" value="UniProtKB-UniRule"/>
</dbReference>
<proteinExistence type="inferred from homology"/>
<comment type="similarity">
    <text evidence="3 11">Belongs to the ubiquitin-activating E1 family.</text>
</comment>
<evidence type="ECO:0000256" key="1">
    <source>
        <dbReference type="ARBA" id="ARBA00004496"/>
    </source>
</evidence>
<keyword evidence="8 11" id="KW-0862">Zinc</keyword>
<evidence type="ECO:0000313" key="20">
    <source>
        <dbReference type="EMBL" id="KAF6008816.1"/>
    </source>
</evidence>
<evidence type="ECO:0000256" key="16">
    <source>
        <dbReference type="SAM" id="Coils"/>
    </source>
</evidence>
<dbReference type="Gene3D" id="3.10.290.20">
    <property type="entry name" value="Ubiquitin-like 2 activating enzyme e1b. Chain: B, domain 3"/>
    <property type="match status" value="1"/>
</dbReference>
<dbReference type="InterPro" id="IPR035985">
    <property type="entry name" value="Ubiquitin-activating_enz"/>
</dbReference>
<evidence type="ECO:0000256" key="12">
    <source>
        <dbReference type="PIRSR" id="PIRSR039133-1"/>
    </source>
</evidence>
<dbReference type="GO" id="GO:0005737">
    <property type="term" value="C:cytoplasm"/>
    <property type="evidence" value="ECO:0007669"/>
    <property type="project" value="UniProtKB-SubCell"/>
</dbReference>
<gene>
    <name evidence="20" type="ORF">HII12_004044</name>
</gene>
<evidence type="ECO:0000313" key="21">
    <source>
        <dbReference type="Proteomes" id="UP000568158"/>
    </source>
</evidence>
<dbReference type="PROSITE" id="PS00865">
    <property type="entry name" value="UBIQUITIN_ACTIVAT_2"/>
    <property type="match status" value="1"/>
</dbReference>
<dbReference type="Pfam" id="PF00899">
    <property type="entry name" value="ThiF"/>
    <property type="match status" value="1"/>
</dbReference>
<feature type="compositionally biased region" description="Basic and acidic residues" evidence="17">
    <location>
        <begin position="561"/>
        <end position="601"/>
    </location>
</feature>
<dbReference type="PANTHER" id="PTHR10953">
    <property type="entry name" value="UBIQUITIN-ACTIVATING ENZYME E1"/>
    <property type="match status" value="1"/>
</dbReference>
<comment type="subcellular location">
    <subcellularLocation>
        <location evidence="1">Cytoplasm</location>
    </subcellularLocation>
</comment>
<dbReference type="Gene3D" id="3.50.50.80">
    <property type="entry name" value="Ubiquitin-activating enzyme E1, inactive adenylation domain, subdomain 1"/>
    <property type="match status" value="1"/>
</dbReference>
<dbReference type="SUPFAM" id="SSF69572">
    <property type="entry name" value="Activating enzymes of the ubiquitin-like proteins"/>
    <property type="match status" value="1"/>
</dbReference>
<feature type="binding site" evidence="14">
    <location>
        <position position="166"/>
    </location>
    <ligand>
        <name>Zn(2+)</name>
        <dbReference type="ChEBI" id="CHEBI:29105"/>
    </ligand>
</feature>
<dbReference type="InterPro" id="IPR023318">
    <property type="entry name" value="Ub_act_enz_dom_a_sf"/>
</dbReference>
<dbReference type="PANTHER" id="PTHR10953:SF5">
    <property type="entry name" value="SUMO-ACTIVATING ENZYME SUBUNIT 2"/>
    <property type="match status" value="1"/>
</dbReference>
<keyword evidence="9 11" id="KW-0067">ATP-binding</keyword>
<evidence type="ECO:0000256" key="6">
    <source>
        <dbReference type="ARBA" id="ARBA00022741"/>
    </source>
</evidence>
<evidence type="ECO:0000256" key="17">
    <source>
        <dbReference type="SAM" id="MobiDB-lite"/>
    </source>
</evidence>
<dbReference type="GO" id="GO:0019948">
    <property type="term" value="F:SUMO activating enzyme activity"/>
    <property type="evidence" value="ECO:0007669"/>
    <property type="project" value="UniProtKB-UniRule"/>
</dbReference>
<feature type="binding site" evidence="13">
    <location>
        <position position="76"/>
    </location>
    <ligand>
        <name>ATP</name>
        <dbReference type="ChEBI" id="CHEBI:30616"/>
    </ligand>
</feature>
<dbReference type="InterPro" id="IPR000594">
    <property type="entry name" value="ThiF_NAD_FAD-bd"/>
</dbReference>
<dbReference type="Proteomes" id="UP000568158">
    <property type="component" value="Unassembled WGS sequence"/>
</dbReference>
<dbReference type="InterPro" id="IPR042449">
    <property type="entry name" value="Ub-E1_IAD_1"/>
</dbReference>
<feature type="binding site" evidence="14">
    <location>
        <position position="428"/>
    </location>
    <ligand>
        <name>Zn(2+)</name>
        <dbReference type="ChEBI" id="CHEBI:29105"/>
    </ligand>
</feature>
<feature type="active site" description="Glycyl thioester intermediate" evidence="12 15">
    <location>
        <position position="178"/>
    </location>
</feature>
<feature type="region of interest" description="Disordered" evidence="17">
    <location>
        <begin position="531"/>
        <end position="607"/>
    </location>
</feature>
<keyword evidence="7 11" id="KW-0833">Ubl conjugation pathway</keyword>
<keyword evidence="16" id="KW-0175">Coiled coil</keyword>
<comment type="caution">
    <text evidence="20">The sequence shown here is derived from an EMBL/GenBank/DDBJ whole genome shotgun (WGS) entry which is preliminary data.</text>
</comment>
<evidence type="ECO:0000256" key="15">
    <source>
        <dbReference type="PROSITE-ProRule" id="PRU10132"/>
    </source>
</evidence>
<dbReference type="GO" id="GO:0031510">
    <property type="term" value="C:SUMO activating enzyme complex"/>
    <property type="evidence" value="ECO:0007669"/>
    <property type="project" value="UniProtKB-UniRule"/>
</dbReference>
<feature type="binding site" evidence="13">
    <location>
        <position position="52"/>
    </location>
    <ligand>
        <name>ATP</name>
        <dbReference type="ChEBI" id="CHEBI:30616"/>
    </ligand>
</feature>
<dbReference type="Pfam" id="PF10585">
    <property type="entry name" value="UBA_E1_SCCH"/>
    <property type="match status" value="1"/>
</dbReference>
<feature type="binding site" evidence="14">
    <location>
        <position position="163"/>
    </location>
    <ligand>
        <name>Zn(2+)</name>
        <dbReference type="ChEBI" id="CHEBI:29105"/>
    </ligand>
</feature>
<evidence type="ECO:0000256" key="14">
    <source>
        <dbReference type="PIRSR" id="PIRSR039133-3"/>
    </source>
</evidence>
<evidence type="ECO:0000259" key="19">
    <source>
        <dbReference type="Pfam" id="PF10585"/>
    </source>
</evidence>
<accession>A0A8H6BC10</accession>
<dbReference type="FunFam" id="3.50.50.80:FF:000004">
    <property type="entry name" value="Ubiquitin-activating enzyme E1-like"/>
    <property type="match status" value="1"/>
</dbReference>
<evidence type="ECO:0000259" key="18">
    <source>
        <dbReference type="Pfam" id="PF00899"/>
    </source>
</evidence>
<evidence type="ECO:0000256" key="11">
    <source>
        <dbReference type="PIRNR" id="PIRNR039133"/>
    </source>
</evidence>
<feature type="coiled-coil region" evidence="16">
    <location>
        <begin position="217"/>
        <end position="246"/>
    </location>
</feature>
<feature type="binding site" evidence="13">
    <location>
        <begin position="60"/>
        <end position="63"/>
    </location>
    <ligand>
        <name>ATP</name>
        <dbReference type="ChEBI" id="CHEBI:30616"/>
    </ligand>
</feature>
<feature type="binding site" evidence="13">
    <location>
        <begin position="122"/>
        <end position="127"/>
    </location>
    <ligand>
        <name>ATP</name>
        <dbReference type="ChEBI" id="CHEBI:30616"/>
    </ligand>
</feature>
<feature type="binding site" evidence="13">
    <location>
        <begin position="28"/>
        <end position="33"/>
    </location>
    <ligand>
        <name>ATP</name>
        <dbReference type="ChEBI" id="CHEBI:30616"/>
    </ligand>
</feature>
<keyword evidence="4" id="KW-0963">Cytoplasm</keyword>
<name>A0A8H6BC10_DEKBR</name>
<keyword evidence="6 11" id="KW-0547">Nucleotide-binding</keyword>
<dbReference type="GO" id="GO:0016925">
    <property type="term" value="P:protein sumoylation"/>
    <property type="evidence" value="ECO:0007669"/>
    <property type="project" value="UniProtKB-UniRule"/>
</dbReference>
<organism evidence="20 21">
    <name type="scientific">Dekkera bruxellensis</name>
    <name type="common">Brettanomyces custersii</name>
    <dbReference type="NCBI Taxonomy" id="5007"/>
    <lineage>
        <taxon>Eukaryota</taxon>
        <taxon>Fungi</taxon>
        <taxon>Dikarya</taxon>
        <taxon>Ascomycota</taxon>
        <taxon>Saccharomycotina</taxon>
        <taxon>Pichiomycetes</taxon>
        <taxon>Pichiales</taxon>
        <taxon>Pichiaceae</taxon>
        <taxon>Brettanomyces</taxon>
    </lineage>
</organism>
<dbReference type="GO" id="GO:0046872">
    <property type="term" value="F:metal ion binding"/>
    <property type="evidence" value="ECO:0007669"/>
    <property type="project" value="UniProtKB-KW"/>
</dbReference>
<dbReference type="InterPro" id="IPR019572">
    <property type="entry name" value="UBA_E1_SCCH"/>
</dbReference>
<feature type="domain" description="THIF-type NAD/FAD binding fold" evidence="18">
    <location>
        <begin position="9"/>
        <end position="429"/>
    </location>
</feature>
<evidence type="ECO:0000256" key="5">
    <source>
        <dbReference type="ARBA" id="ARBA00022723"/>
    </source>
</evidence>
<dbReference type="InterPro" id="IPR045886">
    <property type="entry name" value="ThiF/MoeB/HesA"/>
</dbReference>
<evidence type="ECO:0000256" key="8">
    <source>
        <dbReference type="ARBA" id="ARBA00022833"/>
    </source>
</evidence>
<evidence type="ECO:0000256" key="10">
    <source>
        <dbReference type="ARBA" id="ARBA00073512"/>
    </source>
</evidence>
<evidence type="ECO:0000256" key="9">
    <source>
        <dbReference type="ARBA" id="ARBA00022840"/>
    </source>
</evidence>
<dbReference type="InterPro" id="IPR033127">
    <property type="entry name" value="UBQ-activ_enz_E1_Cys_AS"/>
</dbReference>
<dbReference type="InterPro" id="IPR030661">
    <property type="entry name" value="Uba2"/>
</dbReference>
<protein>
    <recommendedName>
        <fullName evidence="10 11">Ubiquitin-activating enzyme E1-like</fullName>
    </recommendedName>
</protein>
<comment type="subunit">
    <text evidence="11">Heterodimer.</text>
</comment>
<reference evidence="20 21" key="1">
    <citation type="journal article" date="2020" name="Appl. Microbiol. Biotechnol.">
        <title>Targeted gene deletion in Brettanomyces bruxellensis with an expression-free CRISPR-Cas9 system.</title>
        <authorList>
            <person name="Varela C."/>
            <person name="Bartel C."/>
            <person name="Onetto C."/>
            <person name="Borneman A."/>
        </authorList>
    </citation>
    <scope>NUCLEOTIDE SEQUENCE [LARGE SCALE GENOMIC DNA]</scope>
    <source>
        <strain evidence="20 21">AWRI1613</strain>
    </source>
</reference>
<feature type="domain" description="Ubiquitin-activating enzyme SCCH" evidence="19">
    <location>
        <begin position="321"/>
        <end position="361"/>
    </location>
</feature>
<comment type="pathway">
    <text evidence="2 11">Protein modification; protein sumoylation.</text>
</comment>
<sequence>MAIDSYMQKMFGETNVSAFRDATVLLVGAGGIGCELLKDLIMMQFGEIHVLDLDTIDLSNLNRQFLFRQKDIKTSKALTAVKAVKSFNHFSKLVAHHGNIMDKAQFPLSFFEQFDMIFNALDNLEARMYVNKICLFTRVPLMESGTTGLKGQVQPIYPYLTECFACVPKTTPKAFPVCTIRSTPSKPVHCVTWAKNYLFPQLFGPRDFETQNVPTANQDEKSEEDNAKEKAEALRETNELLDLKNKIDYAAEKLQNSEVYGEVEKKPTPLDYEGQYKHHLDQFLEKLPTDNLSVSDQKLWTPLENLKVFARATLNLTRRLAKEKIIDFDKDDQDALDFVATASNLRSVIFDIPRKTEFEVKQIAGNIIPAVATTNAIMAGFSGLSSIHYFLSGKNTEEAVKHSRMICDSSSRERFVNSSTLFKPNPKCKQCSITRGIAKVDLSTIDVGAFRDAIVSKYNYEDDISLTTSDSRLLYDFDFDDNRKSKLSKFVTNGDILLVTDSEEKLDLVELMLVDTSGKSLVLPDLEIPEYQGNEQESETEDNSDSNSVIEQEGDDDDIVVLDKDEDEKQISKKRKLEDDSSNEKSVKSRKVEHGESKPDDDMVVLD</sequence>
<dbReference type="Gene3D" id="1.10.10.520">
    <property type="entry name" value="Ubiquitin activating enzymes (Uba3). Chain: B, domain 2"/>
    <property type="match status" value="1"/>
</dbReference>
<evidence type="ECO:0000256" key="2">
    <source>
        <dbReference type="ARBA" id="ARBA00004718"/>
    </source>
</evidence>
<dbReference type="PIRSF" id="PIRSF039133">
    <property type="entry name" value="SUMO_E1B"/>
    <property type="match status" value="1"/>
</dbReference>
<feature type="binding site" evidence="14">
    <location>
        <position position="431"/>
    </location>
    <ligand>
        <name>Zn(2+)</name>
        <dbReference type="ChEBI" id="CHEBI:29105"/>
    </ligand>
</feature>
<dbReference type="AlphaFoldDB" id="A0A8H6BC10"/>
<evidence type="ECO:0000256" key="3">
    <source>
        <dbReference type="ARBA" id="ARBA00005673"/>
    </source>
</evidence>
<evidence type="ECO:0000256" key="4">
    <source>
        <dbReference type="ARBA" id="ARBA00022490"/>
    </source>
</evidence>
<keyword evidence="5 11" id="KW-0479">Metal-binding</keyword>
<evidence type="ECO:0000256" key="13">
    <source>
        <dbReference type="PIRSR" id="PIRSR039133-2"/>
    </source>
</evidence>